<feature type="signal peptide" evidence="1">
    <location>
        <begin position="1"/>
        <end position="22"/>
    </location>
</feature>
<dbReference type="Proteomes" id="UP000275663">
    <property type="component" value="Chromosome"/>
</dbReference>
<organism evidence="2 3">
    <name type="scientific">Undibacterium parvum</name>
    <dbReference type="NCBI Taxonomy" id="401471"/>
    <lineage>
        <taxon>Bacteria</taxon>
        <taxon>Pseudomonadati</taxon>
        <taxon>Pseudomonadota</taxon>
        <taxon>Betaproteobacteria</taxon>
        <taxon>Burkholderiales</taxon>
        <taxon>Oxalobacteraceae</taxon>
        <taxon>Undibacterium</taxon>
    </lineage>
</organism>
<evidence type="ECO:0000256" key="1">
    <source>
        <dbReference type="SAM" id="SignalP"/>
    </source>
</evidence>
<dbReference type="PROSITE" id="PS51257">
    <property type="entry name" value="PROKAR_LIPOPROTEIN"/>
    <property type="match status" value="1"/>
</dbReference>
<dbReference type="AlphaFoldDB" id="A0A3S9HK16"/>
<dbReference type="RefSeq" id="WP_126127809.1">
    <property type="nucleotide sequence ID" value="NZ_CP034464.1"/>
</dbReference>
<protein>
    <recommendedName>
        <fullName evidence="4">Lipoprotein</fullName>
    </recommendedName>
</protein>
<evidence type="ECO:0000313" key="2">
    <source>
        <dbReference type="EMBL" id="AZP12428.1"/>
    </source>
</evidence>
<sequence length="273" mass="28215">MSRISFLVPLSFCLLSACGGGASDSSVTPPPPPPPPPVKINPEGLWHGAAKSSSNELAIDMLADGFGSAYAIANAANGAPAEALFMSGFSSDNFVVGNLNSSGAGYYRHQTGGFFESVGSAAMSPQSGSTQKSLQFQVTVGINGSDPRTVTLNYDSQYDKALTVENLLGKYNSKSPDNALMSLTLSNLDPNSMLISANPACVFSYSRVKPMTDSAKNIYSVAAIFSGSACAFQGAATGVAYADVGSDGGVLGLNLLLRETSGKSFFVFQGRKP</sequence>
<keyword evidence="3" id="KW-1185">Reference proteome</keyword>
<proteinExistence type="predicted"/>
<reference evidence="2 3" key="1">
    <citation type="journal article" date="2011" name="Int. J. Syst. Evol. Microbiol.">
        <title>Description of Undibacterium oligocarboniphilum sp. nov., isolated from purified water, and Undibacterium pigrum strain CCUG 49012 as the type strain of Undibacterium parvum sp. nov., and emended descriptions of the genus Undibacterium and the species Undibacterium pigrum.</title>
        <authorList>
            <person name="Eder W."/>
            <person name="Wanner G."/>
            <person name="Ludwig W."/>
            <person name="Busse H.J."/>
            <person name="Ziemke-Kageler F."/>
            <person name="Lang E."/>
        </authorList>
    </citation>
    <scope>NUCLEOTIDE SEQUENCE [LARGE SCALE GENOMIC DNA]</scope>
    <source>
        <strain evidence="2 3">DSM 23061</strain>
    </source>
</reference>
<dbReference type="OrthoDB" id="9179185at2"/>
<dbReference type="EMBL" id="CP034464">
    <property type="protein sequence ID" value="AZP12428.1"/>
    <property type="molecule type" value="Genomic_DNA"/>
</dbReference>
<feature type="chain" id="PRO_5019520932" description="Lipoprotein" evidence="1">
    <location>
        <begin position="23"/>
        <end position="273"/>
    </location>
</feature>
<evidence type="ECO:0008006" key="4">
    <source>
        <dbReference type="Google" id="ProtNLM"/>
    </source>
</evidence>
<name>A0A3S9HK16_9BURK</name>
<evidence type="ECO:0000313" key="3">
    <source>
        <dbReference type="Proteomes" id="UP000275663"/>
    </source>
</evidence>
<dbReference type="KEGG" id="upv:EJN92_10685"/>
<accession>A0A3S9HK16</accession>
<keyword evidence="1" id="KW-0732">Signal</keyword>
<gene>
    <name evidence="2" type="ORF">EJN92_10685</name>
</gene>